<dbReference type="PIRSF" id="PIRSF036580">
    <property type="entry name" value="Cyclin_L"/>
    <property type="match status" value="1"/>
</dbReference>
<protein>
    <submittedName>
        <fullName evidence="6">Cyclin-like domain-containing protein</fullName>
    </submittedName>
</protein>
<dbReference type="SUPFAM" id="SSF47954">
    <property type="entry name" value="Cyclin-like"/>
    <property type="match status" value="2"/>
</dbReference>
<evidence type="ECO:0000256" key="1">
    <source>
        <dbReference type="ARBA" id="ARBA00023127"/>
    </source>
</evidence>
<feature type="region of interest" description="Disordered" evidence="3">
    <location>
        <begin position="373"/>
        <end position="517"/>
    </location>
</feature>
<dbReference type="InterPro" id="IPR006671">
    <property type="entry name" value="Cyclin_N"/>
</dbReference>
<evidence type="ECO:0000256" key="2">
    <source>
        <dbReference type="RuleBase" id="RU000383"/>
    </source>
</evidence>
<feature type="compositionally biased region" description="Basic residues" evidence="3">
    <location>
        <begin position="464"/>
        <end position="474"/>
    </location>
</feature>
<evidence type="ECO:0000313" key="5">
    <source>
        <dbReference type="Proteomes" id="UP000887577"/>
    </source>
</evidence>
<feature type="compositionally biased region" description="Basic and acidic residues" evidence="3">
    <location>
        <begin position="475"/>
        <end position="498"/>
    </location>
</feature>
<dbReference type="AlphaFoldDB" id="A0A914YV93"/>
<dbReference type="InterPro" id="IPR036915">
    <property type="entry name" value="Cyclin-like_sf"/>
</dbReference>
<dbReference type="GO" id="GO:0016538">
    <property type="term" value="F:cyclin-dependent protein serine/threonine kinase regulator activity"/>
    <property type="evidence" value="ECO:0007669"/>
    <property type="project" value="InterPro"/>
</dbReference>
<dbReference type="InterPro" id="IPR043198">
    <property type="entry name" value="Cyclin/Ssn8"/>
</dbReference>
<proteinExistence type="inferred from homology"/>
<keyword evidence="5" id="KW-1185">Reference proteome</keyword>
<keyword evidence="1 2" id="KW-0195">Cyclin</keyword>
<evidence type="ECO:0000259" key="4">
    <source>
        <dbReference type="SMART" id="SM00385"/>
    </source>
</evidence>
<feature type="domain" description="Cyclin-like" evidence="4">
    <location>
        <begin position="124"/>
        <end position="231"/>
    </location>
</feature>
<feature type="compositionally biased region" description="Basic and acidic residues" evidence="3">
    <location>
        <begin position="373"/>
        <end position="392"/>
    </location>
</feature>
<dbReference type="Proteomes" id="UP000887577">
    <property type="component" value="Unplaced"/>
</dbReference>
<reference evidence="6" key="1">
    <citation type="submission" date="2022-11" db="UniProtKB">
        <authorList>
            <consortium name="WormBaseParasite"/>
        </authorList>
    </citation>
    <scope>IDENTIFICATION</scope>
</reference>
<evidence type="ECO:0000313" key="6">
    <source>
        <dbReference type="WBParaSite" id="PSU_v2.g3898.t1"/>
    </source>
</evidence>
<feature type="compositionally biased region" description="Basic and acidic residues" evidence="3">
    <location>
        <begin position="400"/>
        <end position="463"/>
    </location>
</feature>
<feature type="region of interest" description="Disordered" evidence="3">
    <location>
        <begin position="1"/>
        <end position="55"/>
    </location>
</feature>
<sequence length="517" mass="60620">MSTKNGSAESVLAKAKREIEIRKKAQPDPKGEAKPNPLNDLNDFDKIDEQPDEEVDPEVAAIMEKIKPVHDYKKKRNYSKIVVGYDSFLLTLDKKTIGFLDTKPSCLDGLTAEEEEDLRFLGIELTETIVHLLKLPMIVGETASIFFQRFYGLKSFVKHPFEHVVMACVLLATKIEETPRRPREIITVFDMLKKKHKQRENKSIKVDVLKIDVKYVMLKNNVVAAERRILCALGFVCQIKHPHGYIFVYLKTLKLIDETEILNTAWAFMNDCMRTDLFLRYFPKTIAAACVVRVCRNSNPEVILPETDGYQWYEVYGVSSRDVEFINKILDRMYLRKLAPDWTKLLDSVAEARRKKFGIEKVEDITEEEAKKSINAEEEESKKKENGKDSTYAKKLNASPRKDVDNKQRREPSKNKERYDSRKYNNDRKDRGGRGDGRVDKNRRNDRDRKDREKDRKDRDRYGGRRRSRSRSKERRGGDRDRTSHKDRSRQREVDKILKQRRRSRSRSPQRNRSQKV</sequence>
<feature type="domain" description="Cyclin-like" evidence="4">
    <location>
        <begin position="244"/>
        <end position="331"/>
    </location>
</feature>
<dbReference type="SMART" id="SM00385">
    <property type="entry name" value="CYCLIN"/>
    <property type="match status" value="2"/>
</dbReference>
<dbReference type="WBParaSite" id="PSU_v2.g3898.t1">
    <property type="protein sequence ID" value="PSU_v2.g3898.t1"/>
    <property type="gene ID" value="PSU_v2.g3898"/>
</dbReference>
<dbReference type="PANTHER" id="PTHR10026">
    <property type="entry name" value="CYCLIN"/>
    <property type="match status" value="1"/>
</dbReference>
<dbReference type="Pfam" id="PF00134">
    <property type="entry name" value="Cyclin_N"/>
    <property type="match status" value="1"/>
</dbReference>
<dbReference type="GO" id="GO:0006357">
    <property type="term" value="P:regulation of transcription by RNA polymerase II"/>
    <property type="evidence" value="ECO:0007669"/>
    <property type="project" value="InterPro"/>
</dbReference>
<dbReference type="Gene3D" id="1.10.472.10">
    <property type="entry name" value="Cyclin-like"/>
    <property type="match status" value="2"/>
</dbReference>
<name>A0A914YV93_9BILA</name>
<feature type="compositionally biased region" description="Basic residues" evidence="3">
    <location>
        <begin position="499"/>
        <end position="517"/>
    </location>
</feature>
<comment type="similarity">
    <text evidence="2">Belongs to the cyclin family.</text>
</comment>
<accession>A0A914YV93</accession>
<evidence type="ECO:0000256" key="3">
    <source>
        <dbReference type="SAM" id="MobiDB-lite"/>
    </source>
</evidence>
<organism evidence="5 6">
    <name type="scientific">Panagrolaimus superbus</name>
    <dbReference type="NCBI Taxonomy" id="310955"/>
    <lineage>
        <taxon>Eukaryota</taxon>
        <taxon>Metazoa</taxon>
        <taxon>Ecdysozoa</taxon>
        <taxon>Nematoda</taxon>
        <taxon>Chromadorea</taxon>
        <taxon>Rhabditida</taxon>
        <taxon>Tylenchina</taxon>
        <taxon>Panagrolaimomorpha</taxon>
        <taxon>Panagrolaimoidea</taxon>
        <taxon>Panagrolaimidae</taxon>
        <taxon>Panagrolaimus</taxon>
    </lineage>
</organism>
<feature type="compositionally biased region" description="Basic and acidic residues" evidence="3">
    <location>
        <begin position="15"/>
        <end position="33"/>
    </location>
</feature>
<dbReference type="InterPro" id="IPR013763">
    <property type="entry name" value="Cyclin-like_dom"/>
</dbReference>